<reference evidence="6 7" key="1">
    <citation type="submission" date="2018-08" db="EMBL/GenBank/DDBJ databases">
        <title>A genome reference for cultivated species of the human gut microbiota.</title>
        <authorList>
            <person name="Zou Y."/>
            <person name="Xue W."/>
            <person name="Luo G."/>
        </authorList>
    </citation>
    <scope>NUCLEOTIDE SEQUENCE [LARGE SCALE GENOMIC DNA]</scope>
    <source>
        <strain evidence="6 7">AF48-16</strain>
    </source>
</reference>
<keyword evidence="3 4" id="KW-0862">Zinc</keyword>
<dbReference type="Pfam" id="PF10263">
    <property type="entry name" value="SprT-like"/>
    <property type="match status" value="1"/>
</dbReference>
<dbReference type="GO" id="GO:0006950">
    <property type="term" value="P:response to stress"/>
    <property type="evidence" value="ECO:0007669"/>
    <property type="project" value="UniProtKB-ARBA"/>
</dbReference>
<comment type="cofactor">
    <cofactor evidence="4">
        <name>Zn(2+)</name>
        <dbReference type="ChEBI" id="CHEBI:29105"/>
    </cofactor>
    <text evidence="4">Binds 1 zinc ion.</text>
</comment>
<dbReference type="EMBL" id="QRMZ01000023">
    <property type="protein sequence ID" value="RHK04926.1"/>
    <property type="molecule type" value="Genomic_DNA"/>
</dbReference>
<feature type="binding site" evidence="4">
    <location>
        <position position="71"/>
    </location>
    <ligand>
        <name>Zn(2+)</name>
        <dbReference type="ChEBI" id="CHEBI:29105"/>
    </ligand>
</feature>
<dbReference type="GO" id="GO:0005737">
    <property type="term" value="C:cytoplasm"/>
    <property type="evidence" value="ECO:0007669"/>
    <property type="project" value="UniProtKB-SubCell"/>
</dbReference>
<evidence type="ECO:0000256" key="1">
    <source>
        <dbReference type="ARBA" id="ARBA00022490"/>
    </source>
</evidence>
<feature type="binding site" evidence="4">
    <location>
        <position position="67"/>
    </location>
    <ligand>
        <name>Zn(2+)</name>
        <dbReference type="ChEBI" id="CHEBI:29105"/>
    </ligand>
</feature>
<comment type="similarity">
    <text evidence="4">Belongs to the SprT family.</text>
</comment>
<dbReference type="SMART" id="SM00731">
    <property type="entry name" value="SprT"/>
    <property type="match status" value="1"/>
</dbReference>
<evidence type="ECO:0000259" key="5">
    <source>
        <dbReference type="SMART" id="SM00731"/>
    </source>
</evidence>
<evidence type="ECO:0000313" key="7">
    <source>
        <dbReference type="Proteomes" id="UP000286288"/>
    </source>
</evidence>
<sequence>MTQQELQRLVEELSLSVFNKPFTHRAVFNSRLKTTGGRYHLSDHHLDFNPTMLTEHGMEVFIGIIKHELCHYHLHLAGLGHRHQDPAFKALLARTGGLRYAPPAKRSAKHRYRCQNCGCEIRRQRRVDIKKYVCGKCRGRLLEIGNDEKSQVEK</sequence>
<comment type="subcellular location">
    <subcellularLocation>
        <location evidence="4">Cytoplasm</location>
    </subcellularLocation>
</comment>
<feature type="domain" description="SprT-like" evidence="5">
    <location>
        <begin position="4"/>
        <end position="144"/>
    </location>
</feature>
<evidence type="ECO:0000256" key="2">
    <source>
        <dbReference type="ARBA" id="ARBA00022723"/>
    </source>
</evidence>
<protein>
    <recommendedName>
        <fullName evidence="4">Protein SprT-like</fullName>
    </recommendedName>
</protein>
<dbReference type="InterPro" id="IPR006640">
    <property type="entry name" value="SprT-like_domain"/>
</dbReference>
<evidence type="ECO:0000256" key="3">
    <source>
        <dbReference type="ARBA" id="ARBA00022833"/>
    </source>
</evidence>
<evidence type="ECO:0000256" key="4">
    <source>
        <dbReference type="HAMAP-Rule" id="MF_00745"/>
    </source>
</evidence>
<dbReference type="GO" id="GO:0008270">
    <property type="term" value="F:zinc ion binding"/>
    <property type="evidence" value="ECO:0007669"/>
    <property type="project" value="UniProtKB-UniRule"/>
</dbReference>
<dbReference type="HAMAP" id="MF_00745">
    <property type="entry name" value="SprT_like"/>
    <property type="match status" value="1"/>
</dbReference>
<dbReference type="NCBIfam" id="NF003339">
    <property type="entry name" value="PRK04351.1"/>
    <property type="match status" value="1"/>
</dbReference>
<accession>A0A415EPN3</accession>
<name>A0A415EPN3_ENTCA</name>
<keyword evidence="2 4" id="KW-0479">Metal-binding</keyword>
<dbReference type="AlphaFoldDB" id="A0A415EPN3"/>
<keyword evidence="1 4" id="KW-0963">Cytoplasm</keyword>
<feature type="active site" evidence="4">
    <location>
        <position position="68"/>
    </location>
</feature>
<comment type="caution">
    <text evidence="6">The sequence shown here is derived from an EMBL/GenBank/DDBJ whole genome shotgun (WGS) entry which is preliminary data.</text>
</comment>
<dbReference type="Proteomes" id="UP000286288">
    <property type="component" value="Unassembled WGS sequence"/>
</dbReference>
<dbReference type="InterPro" id="IPR023524">
    <property type="entry name" value="Uncharacterised_SprT-like"/>
</dbReference>
<gene>
    <name evidence="6" type="ORF">DW084_15000</name>
</gene>
<organism evidence="6 7">
    <name type="scientific">Enterococcus casseliflavus</name>
    <name type="common">Enterococcus flavescens</name>
    <dbReference type="NCBI Taxonomy" id="37734"/>
    <lineage>
        <taxon>Bacteria</taxon>
        <taxon>Bacillati</taxon>
        <taxon>Bacillota</taxon>
        <taxon>Bacilli</taxon>
        <taxon>Lactobacillales</taxon>
        <taxon>Enterococcaceae</taxon>
        <taxon>Enterococcus</taxon>
    </lineage>
</organism>
<proteinExistence type="inferred from homology"/>
<evidence type="ECO:0000313" key="6">
    <source>
        <dbReference type="EMBL" id="RHK04926.1"/>
    </source>
</evidence>